<accession>A0ABS7JBM4</accession>
<dbReference type="SUPFAM" id="SSF52540">
    <property type="entry name" value="P-loop containing nucleoside triphosphate hydrolases"/>
    <property type="match status" value="1"/>
</dbReference>
<feature type="binding site" evidence="6">
    <location>
        <position position="247"/>
    </location>
    <ligand>
        <name>Mg(2+)</name>
        <dbReference type="ChEBI" id="CHEBI:18420"/>
    </ligand>
</feature>
<evidence type="ECO:0000313" key="11">
    <source>
        <dbReference type="Proteomes" id="UP000776651"/>
    </source>
</evidence>
<gene>
    <name evidence="6 10" type="primary">mnmE</name>
    <name evidence="6" type="synonym">trmE</name>
    <name evidence="10" type="ORF">K3177_02345</name>
</gene>
<proteinExistence type="inferred from homology"/>
<dbReference type="SUPFAM" id="SSF116878">
    <property type="entry name" value="TrmE connector domain"/>
    <property type="match status" value="1"/>
</dbReference>
<evidence type="ECO:0000256" key="3">
    <source>
        <dbReference type="ARBA" id="ARBA00022741"/>
    </source>
</evidence>
<dbReference type="HAMAP" id="MF_00379">
    <property type="entry name" value="GTPase_MnmE"/>
    <property type="match status" value="1"/>
</dbReference>
<dbReference type="InterPro" id="IPR027368">
    <property type="entry name" value="MnmE_dom2"/>
</dbReference>
<keyword evidence="5 6" id="KW-0342">GTP-binding</keyword>
<feature type="domain" description="MnmE helical" evidence="9">
    <location>
        <begin position="121"/>
        <end position="418"/>
    </location>
</feature>
<dbReference type="Gene3D" id="3.40.50.300">
    <property type="entry name" value="P-loop containing nucleotide triphosphate hydrolases"/>
    <property type="match status" value="1"/>
</dbReference>
<dbReference type="InterPro" id="IPR031168">
    <property type="entry name" value="G_TrmE"/>
</dbReference>
<feature type="binding site" evidence="6">
    <location>
        <position position="78"/>
    </location>
    <ligand>
        <name>(6S)-5-formyl-5,6,7,8-tetrahydrofolate</name>
        <dbReference type="ChEBI" id="CHEBI:57457"/>
    </ligand>
</feature>
<evidence type="ECO:0000256" key="4">
    <source>
        <dbReference type="ARBA" id="ARBA00022958"/>
    </source>
</evidence>
<comment type="subunit">
    <text evidence="6">Homodimer. Heterotetramer of two MnmE and two MnmG subunits.</text>
</comment>
<dbReference type="NCBIfam" id="NF003661">
    <property type="entry name" value="PRK05291.1-3"/>
    <property type="match status" value="1"/>
</dbReference>
<feature type="domain" description="G" evidence="7">
    <location>
        <begin position="214"/>
        <end position="299"/>
    </location>
</feature>
<dbReference type="InterPro" id="IPR004520">
    <property type="entry name" value="GTPase_MnmE"/>
</dbReference>
<feature type="binding site" evidence="6">
    <location>
        <position position="226"/>
    </location>
    <ligand>
        <name>Mg(2+)</name>
        <dbReference type="ChEBI" id="CHEBI:18420"/>
    </ligand>
</feature>
<feature type="binding site" evidence="6">
    <location>
        <position position="421"/>
    </location>
    <ligand>
        <name>(6S)-5-formyl-5,6,7,8-tetrahydrofolate</name>
        <dbReference type="ChEBI" id="CHEBI:57457"/>
    </ligand>
</feature>
<comment type="caution">
    <text evidence="6">Lacks conserved residue(s) required for the propagation of feature annotation.</text>
</comment>
<keyword evidence="2 6" id="KW-0819">tRNA processing</keyword>
<feature type="binding site" evidence="6">
    <location>
        <position position="118"/>
    </location>
    <ligand>
        <name>(6S)-5-formyl-5,6,7,8-tetrahydrofolate</name>
        <dbReference type="ChEBI" id="CHEBI:57457"/>
    </ligand>
</feature>
<evidence type="ECO:0000259" key="9">
    <source>
        <dbReference type="Pfam" id="PF12631"/>
    </source>
</evidence>
<feature type="binding site" evidence="6">
    <location>
        <begin position="266"/>
        <end position="269"/>
    </location>
    <ligand>
        <name>GTP</name>
        <dbReference type="ChEBI" id="CHEBI:37565"/>
    </ligand>
</feature>
<keyword evidence="11" id="KW-1185">Reference proteome</keyword>
<dbReference type="Pfam" id="PF10396">
    <property type="entry name" value="TrmE_N"/>
    <property type="match status" value="1"/>
</dbReference>
<dbReference type="PANTHER" id="PTHR42714">
    <property type="entry name" value="TRNA MODIFICATION GTPASE GTPBP3"/>
    <property type="match status" value="1"/>
</dbReference>
<evidence type="ECO:0000256" key="5">
    <source>
        <dbReference type="ARBA" id="ARBA00023134"/>
    </source>
</evidence>
<dbReference type="EC" id="3.6.-.-" evidence="6"/>
<keyword evidence="6" id="KW-0460">Magnesium</keyword>
<feature type="binding site" evidence="6">
    <location>
        <begin position="241"/>
        <end position="247"/>
    </location>
    <ligand>
        <name>GTP</name>
        <dbReference type="ChEBI" id="CHEBI:37565"/>
    </ligand>
</feature>
<dbReference type="PANTHER" id="PTHR42714:SF2">
    <property type="entry name" value="TRNA MODIFICATION GTPASE GTPBP3, MITOCHONDRIAL"/>
    <property type="match status" value="1"/>
</dbReference>
<feature type="domain" description="GTP-binding protein TrmE N-terminal" evidence="8">
    <location>
        <begin position="4"/>
        <end position="118"/>
    </location>
</feature>
<dbReference type="Proteomes" id="UP000776651">
    <property type="component" value="Unassembled WGS sequence"/>
</dbReference>
<dbReference type="InterPro" id="IPR005225">
    <property type="entry name" value="Small_GTP-bd"/>
</dbReference>
<dbReference type="Gene3D" id="1.20.120.430">
    <property type="entry name" value="tRNA modification GTPase MnmE domain 2"/>
    <property type="match status" value="1"/>
</dbReference>
<evidence type="ECO:0000259" key="7">
    <source>
        <dbReference type="Pfam" id="PF01926"/>
    </source>
</evidence>
<evidence type="ECO:0000256" key="1">
    <source>
        <dbReference type="ARBA" id="ARBA00011043"/>
    </source>
</evidence>
<keyword evidence="3 6" id="KW-0547">Nucleotide-binding</keyword>
<dbReference type="InterPro" id="IPR027266">
    <property type="entry name" value="TrmE/GcvT-like"/>
</dbReference>
<dbReference type="Pfam" id="PF01926">
    <property type="entry name" value="MMR_HSR1"/>
    <property type="match status" value="1"/>
</dbReference>
<dbReference type="InterPro" id="IPR006073">
    <property type="entry name" value="GTP-bd"/>
</dbReference>
<organism evidence="10 11">
    <name type="scientific">Qipengyuania pacifica</name>
    <dbReference type="NCBI Taxonomy" id="2860199"/>
    <lineage>
        <taxon>Bacteria</taxon>
        <taxon>Pseudomonadati</taxon>
        <taxon>Pseudomonadota</taxon>
        <taxon>Alphaproteobacteria</taxon>
        <taxon>Sphingomonadales</taxon>
        <taxon>Erythrobacteraceae</taxon>
        <taxon>Qipengyuania</taxon>
    </lineage>
</organism>
<dbReference type="SUPFAM" id="SSF103025">
    <property type="entry name" value="Folate-binding domain"/>
    <property type="match status" value="1"/>
</dbReference>
<dbReference type="CDD" id="cd14858">
    <property type="entry name" value="TrmE_N"/>
    <property type="match status" value="1"/>
</dbReference>
<dbReference type="GO" id="GO:0016787">
    <property type="term" value="F:hydrolase activity"/>
    <property type="evidence" value="ECO:0007669"/>
    <property type="project" value="UniProtKB-KW"/>
</dbReference>
<evidence type="ECO:0000259" key="8">
    <source>
        <dbReference type="Pfam" id="PF10396"/>
    </source>
</evidence>
<evidence type="ECO:0000256" key="2">
    <source>
        <dbReference type="ARBA" id="ARBA00022694"/>
    </source>
</evidence>
<name>A0ABS7JBM4_9SPHN</name>
<dbReference type="CDD" id="cd04164">
    <property type="entry name" value="trmE"/>
    <property type="match status" value="1"/>
</dbReference>
<dbReference type="RefSeq" id="WP_221596805.1">
    <property type="nucleotide sequence ID" value="NZ_JAIGNQ010000001.1"/>
</dbReference>
<dbReference type="InterPro" id="IPR027417">
    <property type="entry name" value="P-loop_NTPase"/>
</dbReference>
<comment type="similarity">
    <text evidence="1 6">Belongs to the TRAFAC class TrmE-Era-EngA-EngB-Septin-like GTPase superfamily. TrmE GTPase family.</text>
</comment>
<reference evidence="10 11" key="1">
    <citation type="submission" date="2021-08" db="EMBL/GenBank/DDBJ databases">
        <title>Comparative Genomics Analysis of the Genus Qipengyuania Reveals Extensive Genetic Diversity and Metabolic Versatility, Including the Description of Fifteen Novel Species.</title>
        <authorList>
            <person name="Liu Y."/>
        </authorList>
    </citation>
    <scope>NUCLEOTIDE SEQUENCE [LARGE SCALE GENOMIC DNA]</scope>
    <source>
        <strain evidence="10 11">GH25</strain>
    </source>
</reference>
<keyword evidence="6" id="KW-0963">Cytoplasm</keyword>
<dbReference type="InterPro" id="IPR025867">
    <property type="entry name" value="MnmE_helical"/>
</dbReference>
<dbReference type="NCBIfam" id="TIGR00231">
    <property type="entry name" value="small_GTP"/>
    <property type="match status" value="1"/>
</dbReference>
<comment type="caution">
    <text evidence="10">The sequence shown here is derived from an EMBL/GenBank/DDBJ whole genome shotgun (WGS) entry which is preliminary data.</text>
</comment>
<comment type="function">
    <text evidence="6">Exhibits a very high intrinsic GTPase hydrolysis rate. Involved in the addition of a carboxymethylaminomethyl (cmnm) group at the wobble position (U34) of certain tRNAs, forming tRNA-cmnm(5)s(2)U34.</text>
</comment>
<evidence type="ECO:0000256" key="6">
    <source>
        <dbReference type="HAMAP-Rule" id="MF_00379"/>
    </source>
</evidence>
<comment type="subcellular location">
    <subcellularLocation>
        <location evidence="6">Cytoplasm</location>
    </subcellularLocation>
</comment>
<dbReference type="EMBL" id="JAIGNQ010000001">
    <property type="protein sequence ID" value="MBX7487346.1"/>
    <property type="molecule type" value="Genomic_DNA"/>
</dbReference>
<feature type="binding site" evidence="6">
    <location>
        <begin position="222"/>
        <end position="227"/>
    </location>
    <ligand>
        <name>GTP</name>
        <dbReference type="ChEBI" id="CHEBI:37565"/>
    </ligand>
</feature>
<keyword evidence="6" id="KW-0479">Metal-binding</keyword>
<keyword evidence="4 6" id="KW-0630">Potassium</keyword>
<evidence type="ECO:0000313" key="10">
    <source>
        <dbReference type="EMBL" id="MBX7487346.1"/>
    </source>
</evidence>
<keyword evidence="6 10" id="KW-0378">Hydrolase</keyword>
<dbReference type="Gene3D" id="3.30.1360.120">
    <property type="entry name" value="Probable tRNA modification gtpase trme, domain 1"/>
    <property type="match status" value="1"/>
</dbReference>
<protein>
    <recommendedName>
        <fullName evidence="6">tRNA modification GTPase MnmE</fullName>
        <ecNumber evidence="6">3.6.-.-</ecNumber>
    </recommendedName>
</protein>
<sequence length="421" mass="44355">MADTIYALSSGAPPAGIGVIRISGPRAGEALSLMAGGLPPPRSPRLRILRNGEGDALDQALVMWFAGPNTATGEDLAEIHCHGGRAVVAALLAALSSIDGLREAEPGEFTRRAFSNGRIDLAEAEGLADLLSAETELQRRGALLAAGGDLSRRIEGWRDRVLGLAASIEAVIDFADEDDVSLPASFSRELDELIGEIRATSQRPATERLRDGIRVVLAGPPNAGKSSLFNALLSDDAAIVTSEAGTTRDVLERPVSIGGVPLVLVDTAGMRDSGAGAIEEMGIERARKEVANGHIVLWLGAPDDLPAGAIQISAKSDLGAGQSEGLEVSAVTGFGLSELTDMLVEKAREVLPPVDQIAFNRRQREWAQTAAQSLEVVDTHSDLLIAAENLRAARRALDRLVGRDSTEEMLDALFGRFCIGK</sequence>
<dbReference type="InterPro" id="IPR018948">
    <property type="entry name" value="GTP-bd_TrmE_N"/>
</dbReference>
<feature type="binding site" evidence="6">
    <location>
        <position position="21"/>
    </location>
    <ligand>
        <name>(6S)-5-formyl-5,6,7,8-tetrahydrofolate</name>
        <dbReference type="ChEBI" id="CHEBI:57457"/>
    </ligand>
</feature>
<comment type="cofactor">
    <cofactor evidence="6">
        <name>K(+)</name>
        <dbReference type="ChEBI" id="CHEBI:29103"/>
    </cofactor>
    <text evidence="6">Binds 1 potassium ion per subunit.</text>
</comment>
<dbReference type="Pfam" id="PF12631">
    <property type="entry name" value="MnmE_helical"/>
    <property type="match status" value="1"/>
</dbReference>